<evidence type="ECO:0000313" key="3">
    <source>
        <dbReference type="Proteomes" id="UP001300745"/>
    </source>
</evidence>
<protein>
    <recommendedName>
        <fullName evidence="4">VWFA domain-containing protein</fullName>
    </recommendedName>
</protein>
<feature type="region of interest" description="Disordered" evidence="1">
    <location>
        <begin position="249"/>
        <end position="270"/>
    </location>
</feature>
<sequence length="270" mass="28391">MTRPPQTAPSLPAHLRDGQLLPPAIVRAGHTAGVKQRPARARDEAEHIRLGDPGPCPPDGATVFIVLDESASVASGGGNDPLSRRHEETALAIWHVAAACQCGRDRAALVPFDMNSAGHVAPQPFTARGLRRLDRGLHRLSGGCGLSSDLGPALDRVEAYAGRQCENNAVVVFSDFLLTDANPSNILSRLRTLPGYVHAVVLGAAPPRVLVAAPDVTVTHLTPSSPPGSAARAVFDGLTHFRTILESRAGQASPRCTKPSTGRSNSHDHT</sequence>
<reference evidence="2 3" key="1">
    <citation type="submission" date="2022-11" db="EMBL/GenBank/DDBJ databases">
        <title>Mycobacterium sp. nov.</title>
        <authorList>
            <person name="Papic B."/>
            <person name="Spicic S."/>
            <person name="Duvnjak S."/>
        </authorList>
    </citation>
    <scope>NUCLEOTIDE SEQUENCE [LARGE SCALE GENOMIC DNA]</scope>
    <source>
        <strain evidence="2 3">CVI_P4</strain>
    </source>
</reference>
<keyword evidence="3" id="KW-1185">Reference proteome</keyword>
<dbReference type="InterPro" id="IPR036465">
    <property type="entry name" value="vWFA_dom_sf"/>
</dbReference>
<accession>A0ABT3SNH3</accession>
<evidence type="ECO:0000256" key="1">
    <source>
        <dbReference type="SAM" id="MobiDB-lite"/>
    </source>
</evidence>
<name>A0ABT3SNH3_9MYCO</name>
<proteinExistence type="predicted"/>
<gene>
    <name evidence="2" type="ORF">ORI27_30810</name>
</gene>
<comment type="caution">
    <text evidence="2">The sequence shown here is derived from an EMBL/GenBank/DDBJ whole genome shotgun (WGS) entry which is preliminary data.</text>
</comment>
<organism evidence="2 3">
    <name type="scientific">Mycobacterium pinniadriaticum</name>
    <dbReference type="NCBI Taxonomy" id="2994102"/>
    <lineage>
        <taxon>Bacteria</taxon>
        <taxon>Bacillati</taxon>
        <taxon>Actinomycetota</taxon>
        <taxon>Actinomycetes</taxon>
        <taxon>Mycobacteriales</taxon>
        <taxon>Mycobacteriaceae</taxon>
        <taxon>Mycobacterium</taxon>
    </lineage>
</organism>
<dbReference type="EMBL" id="JAPJDO010000057">
    <property type="protein sequence ID" value="MCX2941089.1"/>
    <property type="molecule type" value="Genomic_DNA"/>
</dbReference>
<evidence type="ECO:0000313" key="2">
    <source>
        <dbReference type="EMBL" id="MCX2941089.1"/>
    </source>
</evidence>
<dbReference type="Proteomes" id="UP001300745">
    <property type="component" value="Unassembled WGS sequence"/>
</dbReference>
<dbReference type="SUPFAM" id="SSF53300">
    <property type="entry name" value="vWA-like"/>
    <property type="match status" value="1"/>
</dbReference>
<dbReference type="RefSeq" id="WP_266000979.1">
    <property type="nucleotide sequence ID" value="NZ_JAPJDN010000057.1"/>
</dbReference>
<evidence type="ECO:0008006" key="4">
    <source>
        <dbReference type="Google" id="ProtNLM"/>
    </source>
</evidence>
<dbReference type="Gene3D" id="3.40.50.410">
    <property type="entry name" value="von Willebrand factor, type A domain"/>
    <property type="match status" value="1"/>
</dbReference>